<proteinExistence type="predicted"/>
<organism evidence="3 4">
    <name type="scientific">Fodinicola feengrottensis</name>
    <dbReference type="NCBI Taxonomy" id="435914"/>
    <lineage>
        <taxon>Bacteria</taxon>
        <taxon>Bacillati</taxon>
        <taxon>Actinomycetota</taxon>
        <taxon>Actinomycetes</taxon>
        <taxon>Mycobacteriales</taxon>
        <taxon>Fodinicola</taxon>
    </lineage>
</organism>
<sequence length="290" mass="32144">MRFFLGTHHPHWLRHLTVPLFVSDRTLRRYRTLPVATCPWALDSGGFTELSTHGSWAHGPSPRAYADRVRRYRDQIGNLAWAAPQDWMCEPFITAITGLSVAEHQRRTVQNYLTLTTIAPDLPFIPVLQGFAPPDYGACVRRYQDAGVDLTTCPVVGVGSVCRRQGTAEAAEVIATIRDAVPGVRLHGFGVKSTGLRRYGHELSSSDSLAWSMAARREAPLPGCDRHASCANCPRYALRWRDNLLSSLSPNTAGPTVPVRSESRIPTVRAPKQRPRSPLHGSSQVRHALR</sequence>
<evidence type="ECO:0000313" key="4">
    <source>
        <dbReference type="Proteomes" id="UP001500618"/>
    </source>
</evidence>
<feature type="region of interest" description="Disordered" evidence="1">
    <location>
        <begin position="249"/>
        <end position="290"/>
    </location>
</feature>
<evidence type="ECO:0000259" key="2">
    <source>
        <dbReference type="Pfam" id="PF23859"/>
    </source>
</evidence>
<name>A0ABP4RT52_9ACTN</name>
<dbReference type="InterPro" id="IPR055645">
    <property type="entry name" value="DpdA"/>
</dbReference>
<evidence type="ECO:0000313" key="3">
    <source>
        <dbReference type="EMBL" id="GAA1657182.1"/>
    </source>
</evidence>
<keyword evidence="4" id="KW-1185">Reference proteome</keyword>
<comment type="caution">
    <text evidence="3">The sequence shown here is derived from an EMBL/GenBank/DDBJ whole genome shotgun (WGS) entry which is preliminary data.</text>
</comment>
<gene>
    <name evidence="3" type="ORF">GCM10009765_03370</name>
</gene>
<evidence type="ECO:0000256" key="1">
    <source>
        <dbReference type="SAM" id="MobiDB-lite"/>
    </source>
</evidence>
<accession>A0ABP4RT52</accession>
<reference evidence="4" key="1">
    <citation type="journal article" date="2019" name="Int. J. Syst. Evol. Microbiol.">
        <title>The Global Catalogue of Microorganisms (GCM) 10K type strain sequencing project: providing services to taxonomists for standard genome sequencing and annotation.</title>
        <authorList>
            <consortium name="The Broad Institute Genomics Platform"/>
            <consortium name="The Broad Institute Genome Sequencing Center for Infectious Disease"/>
            <person name="Wu L."/>
            <person name="Ma J."/>
        </authorList>
    </citation>
    <scope>NUCLEOTIDE SEQUENCE [LARGE SCALE GENOMIC DNA]</scope>
    <source>
        <strain evidence="4">JCM 14718</strain>
    </source>
</reference>
<feature type="domain" description="DeoxyPurine in DNA protein A" evidence="2">
    <location>
        <begin position="2"/>
        <end position="247"/>
    </location>
</feature>
<dbReference type="Pfam" id="PF23859">
    <property type="entry name" value="DpdA"/>
    <property type="match status" value="1"/>
</dbReference>
<feature type="compositionally biased region" description="Polar residues" evidence="1">
    <location>
        <begin position="280"/>
        <end position="290"/>
    </location>
</feature>
<dbReference type="EMBL" id="BAAANY010000001">
    <property type="protein sequence ID" value="GAA1657182.1"/>
    <property type="molecule type" value="Genomic_DNA"/>
</dbReference>
<protein>
    <recommendedName>
        <fullName evidence="2">DeoxyPurine in DNA protein A domain-containing protein</fullName>
    </recommendedName>
</protein>
<dbReference type="Proteomes" id="UP001500618">
    <property type="component" value="Unassembled WGS sequence"/>
</dbReference>